<evidence type="ECO:0000256" key="18">
    <source>
        <dbReference type="ARBA" id="ARBA00048679"/>
    </source>
</evidence>
<protein>
    <recommendedName>
        <fullName evidence="5">non-specific serine/threonine protein kinase</fullName>
        <ecNumber evidence="5">2.7.11.1</ecNumber>
    </recommendedName>
</protein>
<evidence type="ECO:0000256" key="6">
    <source>
        <dbReference type="ARBA" id="ARBA00022527"/>
    </source>
</evidence>
<dbReference type="Proteomes" id="UP000036681">
    <property type="component" value="Unplaced"/>
</dbReference>
<dbReference type="PANTHER" id="PTHR22972:SF7">
    <property type="entry name" value="SERINE_THREONINE-PROTEIN KINASE PINK1, MITOCHONDRIAL"/>
    <property type="match status" value="1"/>
</dbReference>
<dbReference type="PANTHER" id="PTHR22972">
    <property type="entry name" value="SERINE/THREONINE PROTEIN KINASE"/>
    <property type="match status" value="1"/>
</dbReference>
<keyword evidence="7" id="KW-0808">Transferase</keyword>
<sequence>MSFRRYGRGAWWLGKQIFLRVRSMGAAQRFAPRLVRYSPEALLHARDILSRSSSSNGILHVFRAILRGVNARAFVRPFSTLDHNRIRFSTSPHDHRRFKALLIRRPPKRAVERIKELFLVNIRYNPSLMEVEVPGRLDAYEIGSNIACGCHAAVYELRLRTTNECCDKAASTSSIDQQQHIMLNEHTKDPLIAYPLALKIMFNYQFDAPERYLWADMGAELIPLVDANRLLKGRLPTLRTLSRSHPNIIKIYTAFTDRMPILADARSLYPEALPNANFYELIIEEPKTLFIVMKRYRMTLREYVLTMKRNYWTARVMFGQLLEAIVFLYEHTISHRDMKSDNILLDFNYPEEVPHLVLSDFGCALATGTWMVSYPDDTVDLGGNLALRAPEIRCACPGPGQMVDFRMADLWACATLGYEMCTRSNPFYSRMKSCDYVECELPKLPTRVHYAIKALIKDMLWRDPAKRPDPRVAANVLSISLFRFGDDVRSFLSECGIDETIVGCGKSALTNVISRTLRIVRSLMLLLFLEGSFYSFCEVLFSRLAEKGVKNIDEYSIRIARIVLKKHESSLLESKAEAKLDEMVMLYAAETILAKRLEGKVISTAELQLRASFLARLDRKEIFAALDYFYFDVAS</sequence>
<keyword evidence="12" id="KW-0999">Mitochondrion inner membrane</keyword>
<comment type="cofactor">
    <cofactor evidence="1">
        <name>Mg(2+)</name>
        <dbReference type="ChEBI" id="CHEBI:18420"/>
    </cofactor>
</comment>
<feature type="domain" description="Protein kinase" evidence="19">
    <location>
        <begin position="140"/>
        <end position="482"/>
    </location>
</feature>
<reference evidence="21" key="1">
    <citation type="submission" date="2023-03" db="UniProtKB">
        <authorList>
            <consortium name="WormBaseParasite"/>
        </authorList>
    </citation>
    <scope>IDENTIFICATION</scope>
</reference>
<keyword evidence="20" id="KW-1185">Reference proteome</keyword>
<dbReference type="Gene3D" id="1.10.510.10">
    <property type="entry name" value="Transferase(Phosphotransferase) domain 1"/>
    <property type="match status" value="1"/>
</dbReference>
<keyword evidence="10" id="KW-0418">Kinase</keyword>
<evidence type="ECO:0000256" key="2">
    <source>
        <dbReference type="ARBA" id="ARBA00004434"/>
    </source>
</evidence>
<comment type="catalytic activity">
    <reaction evidence="18">
        <text>L-seryl-[protein] + ATP = O-phospho-L-seryl-[protein] + ADP + H(+)</text>
        <dbReference type="Rhea" id="RHEA:17989"/>
        <dbReference type="Rhea" id="RHEA-COMP:9863"/>
        <dbReference type="Rhea" id="RHEA-COMP:11604"/>
        <dbReference type="ChEBI" id="CHEBI:15378"/>
        <dbReference type="ChEBI" id="CHEBI:29999"/>
        <dbReference type="ChEBI" id="CHEBI:30616"/>
        <dbReference type="ChEBI" id="CHEBI:83421"/>
        <dbReference type="ChEBI" id="CHEBI:456216"/>
        <dbReference type="EC" id="2.7.11.1"/>
    </reaction>
</comment>
<dbReference type="GO" id="GO:0046872">
    <property type="term" value="F:metal ion binding"/>
    <property type="evidence" value="ECO:0007669"/>
    <property type="project" value="UniProtKB-KW"/>
</dbReference>
<keyword evidence="14" id="KW-0460">Magnesium</keyword>
<evidence type="ECO:0000259" key="19">
    <source>
        <dbReference type="PROSITE" id="PS50011"/>
    </source>
</evidence>
<evidence type="ECO:0000256" key="1">
    <source>
        <dbReference type="ARBA" id="ARBA00001946"/>
    </source>
</evidence>
<dbReference type="GO" id="GO:0000422">
    <property type="term" value="P:autophagy of mitochondrion"/>
    <property type="evidence" value="ECO:0007669"/>
    <property type="project" value="TreeGrafter"/>
</dbReference>
<dbReference type="GO" id="GO:0005524">
    <property type="term" value="F:ATP binding"/>
    <property type="evidence" value="ECO:0007669"/>
    <property type="project" value="UniProtKB-KW"/>
</dbReference>
<evidence type="ECO:0000256" key="12">
    <source>
        <dbReference type="ARBA" id="ARBA00022792"/>
    </source>
</evidence>
<comment type="catalytic activity">
    <reaction evidence="17">
        <text>L-threonyl-[protein] + ATP = O-phospho-L-threonyl-[protein] + ADP + H(+)</text>
        <dbReference type="Rhea" id="RHEA:46608"/>
        <dbReference type="Rhea" id="RHEA-COMP:11060"/>
        <dbReference type="Rhea" id="RHEA-COMP:11605"/>
        <dbReference type="ChEBI" id="CHEBI:15378"/>
        <dbReference type="ChEBI" id="CHEBI:30013"/>
        <dbReference type="ChEBI" id="CHEBI:30616"/>
        <dbReference type="ChEBI" id="CHEBI:61977"/>
        <dbReference type="ChEBI" id="CHEBI:456216"/>
        <dbReference type="EC" id="2.7.11.1"/>
    </reaction>
</comment>
<dbReference type="PROSITE" id="PS50011">
    <property type="entry name" value="PROTEIN_KINASE_DOM"/>
    <property type="match status" value="1"/>
</dbReference>
<dbReference type="GO" id="GO:0004674">
    <property type="term" value="F:protein serine/threonine kinase activity"/>
    <property type="evidence" value="ECO:0007669"/>
    <property type="project" value="UniProtKB-KW"/>
</dbReference>
<evidence type="ECO:0000256" key="11">
    <source>
        <dbReference type="ARBA" id="ARBA00022787"/>
    </source>
</evidence>
<dbReference type="AlphaFoldDB" id="A0A9J2P2K0"/>
<dbReference type="GO" id="GO:0042981">
    <property type="term" value="P:regulation of apoptotic process"/>
    <property type="evidence" value="ECO:0007669"/>
    <property type="project" value="TreeGrafter"/>
</dbReference>
<dbReference type="PROSITE" id="PS00108">
    <property type="entry name" value="PROTEIN_KINASE_ST"/>
    <property type="match status" value="1"/>
</dbReference>
<evidence type="ECO:0000256" key="8">
    <source>
        <dbReference type="ARBA" id="ARBA00022723"/>
    </source>
</evidence>
<dbReference type="InterPro" id="IPR051511">
    <property type="entry name" value="MitoQC_Scaffold_Kinases"/>
</dbReference>
<keyword evidence="11" id="KW-1000">Mitochondrion outer membrane</keyword>
<keyword evidence="16" id="KW-0496">Mitochondrion</keyword>
<dbReference type="EC" id="2.7.11.1" evidence="5"/>
<dbReference type="WBParaSite" id="ALUE_0000405501-mRNA-1">
    <property type="protein sequence ID" value="ALUE_0000405501-mRNA-1"/>
    <property type="gene ID" value="ALUE_0000405501"/>
</dbReference>
<evidence type="ECO:0000256" key="5">
    <source>
        <dbReference type="ARBA" id="ARBA00012513"/>
    </source>
</evidence>
<evidence type="ECO:0000313" key="21">
    <source>
        <dbReference type="WBParaSite" id="ALUE_0000405501-mRNA-1"/>
    </source>
</evidence>
<evidence type="ECO:0000256" key="14">
    <source>
        <dbReference type="ARBA" id="ARBA00022842"/>
    </source>
</evidence>
<proteinExistence type="predicted"/>
<dbReference type="InterPro" id="IPR008271">
    <property type="entry name" value="Ser/Thr_kinase_AS"/>
</dbReference>
<dbReference type="InterPro" id="IPR011009">
    <property type="entry name" value="Kinase-like_dom_sf"/>
</dbReference>
<evidence type="ECO:0000256" key="4">
    <source>
        <dbReference type="ARBA" id="ARBA00004572"/>
    </source>
</evidence>
<dbReference type="SMART" id="SM00220">
    <property type="entry name" value="S_TKc"/>
    <property type="match status" value="1"/>
</dbReference>
<name>A0A9J2P2K0_ASCLU</name>
<dbReference type="GO" id="GO:0005743">
    <property type="term" value="C:mitochondrial inner membrane"/>
    <property type="evidence" value="ECO:0007669"/>
    <property type="project" value="UniProtKB-SubCell"/>
</dbReference>
<dbReference type="GO" id="GO:0005741">
    <property type="term" value="C:mitochondrial outer membrane"/>
    <property type="evidence" value="ECO:0007669"/>
    <property type="project" value="UniProtKB-SubCell"/>
</dbReference>
<evidence type="ECO:0000256" key="17">
    <source>
        <dbReference type="ARBA" id="ARBA00047899"/>
    </source>
</evidence>
<dbReference type="Pfam" id="PF00069">
    <property type="entry name" value="Pkinase"/>
    <property type="match status" value="1"/>
</dbReference>
<accession>A0A9J2P2K0</accession>
<keyword evidence="8" id="KW-0479">Metal-binding</keyword>
<comment type="subcellular location">
    <subcellularLocation>
        <location evidence="3">Cytoplasm</location>
        <location evidence="3">Cytosol</location>
    </subcellularLocation>
    <subcellularLocation>
        <location evidence="2">Mitochondrion inner membrane</location>
        <topology evidence="2">Single-pass membrane protein</topology>
    </subcellularLocation>
    <subcellularLocation>
        <location evidence="4">Mitochondrion outer membrane</location>
        <topology evidence="4">Single-pass membrane protein</topology>
    </subcellularLocation>
</comment>
<evidence type="ECO:0000313" key="20">
    <source>
        <dbReference type="Proteomes" id="UP000036681"/>
    </source>
</evidence>
<evidence type="ECO:0000256" key="9">
    <source>
        <dbReference type="ARBA" id="ARBA00022741"/>
    </source>
</evidence>
<evidence type="ECO:0000256" key="7">
    <source>
        <dbReference type="ARBA" id="ARBA00022679"/>
    </source>
</evidence>
<keyword evidence="9" id="KW-0547">Nucleotide-binding</keyword>
<evidence type="ECO:0000256" key="10">
    <source>
        <dbReference type="ARBA" id="ARBA00022777"/>
    </source>
</evidence>
<dbReference type="GO" id="GO:0005829">
    <property type="term" value="C:cytosol"/>
    <property type="evidence" value="ECO:0007669"/>
    <property type="project" value="UniProtKB-SubCell"/>
</dbReference>
<dbReference type="InterPro" id="IPR000719">
    <property type="entry name" value="Prot_kinase_dom"/>
</dbReference>
<dbReference type="SUPFAM" id="SSF56112">
    <property type="entry name" value="Protein kinase-like (PK-like)"/>
    <property type="match status" value="1"/>
</dbReference>
<evidence type="ECO:0000256" key="15">
    <source>
        <dbReference type="ARBA" id="ARBA00022946"/>
    </source>
</evidence>
<keyword evidence="15" id="KW-0809">Transit peptide</keyword>
<organism evidence="20 21">
    <name type="scientific">Ascaris lumbricoides</name>
    <name type="common">Giant roundworm</name>
    <dbReference type="NCBI Taxonomy" id="6252"/>
    <lineage>
        <taxon>Eukaryota</taxon>
        <taxon>Metazoa</taxon>
        <taxon>Ecdysozoa</taxon>
        <taxon>Nematoda</taxon>
        <taxon>Chromadorea</taxon>
        <taxon>Rhabditida</taxon>
        <taxon>Spirurina</taxon>
        <taxon>Ascaridomorpha</taxon>
        <taxon>Ascaridoidea</taxon>
        <taxon>Ascarididae</taxon>
        <taxon>Ascaris</taxon>
    </lineage>
</organism>
<keyword evidence="12" id="KW-0472">Membrane</keyword>
<evidence type="ECO:0000256" key="13">
    <source>
        <dbReference type="ARBA" id="ARBA00022840"/>
    </source>
</evidence>
<evidence type="ECO:0000256" key="3">
    <source>
        <dbReference type="ARBA" id="ARBA00004514"/>
    </source>
</evidence>
<dbReference type="GO" id="GO:0090141">
    <property type="term" value="P:positive regulation of mitochondrial fission"/>
    <property type="evidence" value="ECO:0007669"/>
    <property type="project" value="TreeGrafter"/>
</dbReference>
<evidence type="ECO:0000256" key="16">
    <source>
        <dbReference type="ARBA" id="ARBA00023128"/>
    </source>
</evidence>
<keyword evidence="13" id="KW-0067">ATP-binding</keyword>
<keyword evidence="6" id="KW-0723">Serine/threonine-protein kinase</keyword>